<name>A0ABN1GY82_9CAUL</name>
<comment type="caution">
    <text evidence="1">The sequence shown here is derived from an EMBL/GenBank/DDBJ whole genome shotgun (WGS) entry which is preliminary data.</text>
</comment>
<dbReference type="EMBL" id="BAAAGA010000005">
    <property type="protein sequence ID" value="GAA0623425.1"/>
    <property type="molecule type" value="Genomic_DNA"/>
</dbReference>
<gene>
    <name evidence="1" type="ORF">GCM10009422_19350</name>
</gene>
<evidence type="ECO:0000313" key="2">
    <source>
        <dbReference type="Proteomes" id="UP001501352"/>
    </source>
</evidence>
<organism evidence="1 2">
    <name type="scientific">Brevundimonas kwangchunensis</name>
    <dbReference type="NCBI Taxonomy" id="322163"/>
    <lineage>
        <taxon>Bacteria</taxon>
        <taxon>Pseudomonadati</taxon>
        <taxon>Pseudomonadota</taxon>
        <taxon>Alphaproteobacteria</taxon>
        <taxon>Caulobacterales</taxon>
        <taxon>Caulobacteraceae</taxon>
        <taxon>Brevundimonas</taxon>
    </lineage>
</organism>
<dbReference type="Proteomes" id="UP001501352">
    <property type="component" value="Unassembled WGS sequence"/>
</dbReference>
<accession>A0ABN1GY82</accession>
<evidence type="ECO:0000313" key="1">
    <source>
        <dbReference type="EMBL" id="GAA0623425.1"/>
    </source>
</evidence>
<evidence type="ECO:0008006" key="3">
    <source>
        <dbReference type="Google" id="ProtNLM"/>
    </source>
</evidence>
<proteinExistence type="predicted"/>
<sequence length="67" mass="7229">MLLAAISWLIESPKRATINAELTRLMISEARAQNSITFGWCLPIRKPSSAASVAEKAIMPSKVEASA</sequence>
<keyword evidence="2" id="KW-1185">Reference proteome</keyword>
<reference evidence="1 2" key="1">
    <citation type="journal article" date="2019" name="Int. J. Syst. Evol. Microbiol.">
        <title>The Global Catalogue of Microorganisms (GCM) 10K type strain sequencing project: providing services to taxonomists for standard genome sequencing and annotation.</title>
        <authorList>
            <consortium name="The Broad Institute Genomics Platform"/>
            <consortium name="The Broad Institute Genome Sequencing Center for Infectious Disease"/>
            <person name="Wu L."/>
            <person name="Ma J."/>
        </authorList>
    </citation>
    <scope>NUCLEOTIDE SEQUENCE [LARGE SCALE GENOMIC DNA]</scope>
    <source>
        <strain evidence="1 2">JCM 12928</strain>
    </source>
</reference>
<protein>
    <recommendedName>
        <fullName evidence="3">Transposase</fullName>
    </recommendedName>
</protein>